<reference evidence="2" key="1">
    <citation type="submission" date="2021-04" db="EMBL/GenBank/DDBJ databases">
        <title>Pseudonocardia sp. nov., isolated from sandy soil of mangrove forest.</title>
        <authorList>
            <person name="Zan Z."/>
            <person name="Huang R."/>
            <person name="Liu W."/>
        </authorList>
    </citation>
    <scope>NUCLEOTIDE SEQUENCE</scope>
    <source>
        <strain evidence="2">S2-4</strain>
    </source>
</reference>
<evidence type="ECO:0000256" key="1">
    <source>
        <dbReference type="SAM" id="Phobius"/>
    </source>
</evidence>
<organism evidence="2 3">
    <name type="scientific">Pseudonocardia humida</name>
    <dbReference type="NCBI Taxonomy" id="2800819"/>
    <lineage>
        <taxon>Bacteria</taxon>
        <taxon>Bacillati</taxon>
        <taxon>Actinomycetota</taxon>
        <taxon>Actinomycetes</taxon>
        <taxon>Pseudonocardiales</taxon>
        <taxon>Pseudonocardiaceae</taxon>
        <taxon>Pseudonocardia</taxon>
    </lineage>
</organism>
<evidence type="ECO:0000313" key="2">
    <source>
        <dbReference type="EMBL" id="MCO1659434.1"/>
    </source>
</evidence>
<feature type="transmembrane region" description="Helical" evidence="1">
    <location>
        <begin position="140"/>
        <end position="162"/>
    </location>
</feature>
<sequence length="168" mass="18378">MAERDERFGHVRVEVDRVAGLVEVSGAAVPRVLLRRREAEPRHPHAPIGTRDPARLDLLAAGRRWEVAPAGGGLTRRSHRVDARRDAVRLRLVPCTSERSKLLRDGRELGRLWSVCDGGSAPDVSARWRAPGRVEPVDAAIGYALAAGFGTGAQAWFVTLLLRALVRS</sequence>
<dbReference type="RefSeq" id="WP_252444256.1">
    <property type="nucleotide sequence ID" value="NZ_JAGSOV010000065.1"/>
</dbReference>
<protein>
    <submittedName>
        <fullName evidence="2">Uncharacterized protein</fullName>
    </submittedName>
</protein>
<keyword evidence="1" id="KW-1133">Transmembrane helix</keyword>
<keyword evidence="1" id="KW-0812">Transmembrane</keyword>
<keyword evidence="1" id="KW-0472">Membrane</keyword>
<accession>A0ABT1A9U5</accession>
<proteinExistence type="predicted"/>
<name>A0ABT1A9U5_9PSEU</name>
<keyword evidence="3" id="KW-1185">Reference proteome</keyword>
<comment type="caution">
    <text evidence="2">The sequence shown here is derived from an EMBL/GenBank/DDBJ whole genome shotgun (WGS) entry which is preliminary data.</text>
</comment>
<evidence type="ECO:0000313" key="3">
    <source>
        <dbReference type="Proteomes" id="UP001165283"/>
    </source>
</evidence>
<dbReference type="Proteomes" id="UP001165283">
    <property type="component" value="Unassembled WGS sequence"/>
</dbReference>
<gene>
    <name evidence="2" type="ORF">KDL28_30625</name>
</gene>
<dbReference type="EMBL" id="JAGSOV010000065">
    <property type="protein sequence ID" value="MCO1659434.1"/>
    <property type="molecule type" value="Genomic_DNA"/>
</dbReference>